<feature type="compositionally biased region" description="Basic and acidic residues" evidence="1">
    <location>
        <begin position="93"/>
        <end position="104"/>
    </location>
</feature>
<gene>
    <name evidence="2" type="ORF">O3P69_009600</name>
</gene>
<dbReference type="Proteomes" id="UP001487740">
    <property type="component" value="Unassembled WGS sequence"/>
</dbReference>
<keyword evidence="3" id="KW-1185">Reference proteome</keyword>
<feature type="region of interest" description="Disordered" evidence="1">
    <location>
        <begin position="84"/>
        <end position="104"/>
    </location>
</feature>
<evidence type="ECO:0000256" key="1">
    <source>
        <dbReference type="SAM" id="MobiDB-lite"/>
    </source>
</evidence>
<reference evidence="2 3" key="1">
    <citation type="submission" date="2023-03" db="EMBL/GenBank/DDBJ databases">
        <title>High-quality genome of Scylla paramamosain provides insights in environmental adaptation.</title>
        <authorList>
            <person name="Zhang L."/>
        </authorList>
    </citation>
    <scope>NUCLEOTIDE SEQUENCE [LARGE SCALE GENOMIC DNA]</scope>
    <source>
        <strain evidence="2">LZ_2023a</strain>
        <tissue evidence="2">Muscle</tissue>
    </source>
</reference>
<evidence type="ECO:0000313" key="3">
    <source>
        <dbReference type="Proteomes" id="UP001487740"/>
    </source>
</evidence>
<organism evidence="2 3">
    <name type="scientific">Scylla paramamosain</name>
    <name type="common">Mud crab</name>
    <dbReference type="NCBI Taxonomy" id="85552"/>
    <lineage>
        <taxon>Eukaryota</taxon>
        <taxon>Metazoa</taxon>
        <taxon>Ecdysozoa</taxon>
        <taxon>Arthropoda</taxon>
        <taxon>Crustacea</taxon>
        <taxon>Multicrustacea</taxon>
        <taxon>Malacostraca</taxon>
        <taxon>Eumalacostraca</taxon>
        <taxon>Eucarida</taxon>
        <taxon>Decapoda</taxon>
        <taxon>Pleocyemata</taxon>
        <taxon>Brachyura</taxon>
        <taxon>Eubrachyura</taxon>
        <taxon>Portunoidea</taxon>
        <taxon>Portunidae</taxon>
        <taxon>Portuninae</taxon>
        <taxon>Scylla</taxon>
    </lineage>
</organism>
<name>A0AAW0SVH4_SCYPA</name>
<dbReference type="EMBL" id="JARAKH010000044">
    <property type="protein sequence ID" value="KAK8378974.1"/>
    <property type="molecule type" value="Genomic_DNA"/>
</dbReference>
<evidence type="ECO:0000313" key="2">
    <source>
        <dbReference type="EMBL" id="KAK8378974.1"/>
    </source>
</evidence>
<protein>
    <submittedName>
        <fullName evidence="2">Uncharacterized protein</fullName>
    </submittedName>
</protein>
<feature type="region of interest" description="Disordered" evidence="1">
    <location>
        <begin position="179"/>
        <end position="213"/>
    </location>
</feature>
<proteinExistence type="predicted"/>
<dbReference type="AlphaFoldDB" id="A0AAW0SVH4"/>
<comment type="caution">
    <text evidence="2">The sequence shown here is derived from an EMBL/GenBank/DDBJ whole genome shotgun (WGS) entry which is preliminary data.</text>
</comment>
<feature type="compositionally biased region" description="Basic and acidic residues" evidence="1">
    <location>
        <begin position="186"/>
        <end position="205"/>
    </location>
</feature>
<sequence length="253" mass="29008">MIQEALETDDWVLVDFHQNVSVKLECDLESDAISFLSHEPPKCDSECGSLENDLVFLESHFEGHLESSLDPELTLESLVLEDEPGILDSSDGGEVKQDKEEKEEVLKDGPGLLGFLDVEEVKEDKEGEEEEEDEEETLFFSDFHVGGSHRRKQVTLGERTQDRIRKPKRRVVTAASDNFKNPHTLNTEDHHPFCRRPRIIEPPDKHPRKNRRRRRNGNIIPCWYCESALAQVDVSKAVGGRTVYRLDKRLGYS</sequence>
<accession>A0AAW0SVH4</accession>